<sequence length="269" mass="28788">MSNLHRELAPISEAAWAEIEEEATRSFKRNSAARRLVDVKGPLGNDVASVTLGHRAKIDSPADGILAFARQSQSLVELKVPFTVTREAIDDVDRGSKDSDWDPVRDAAAELARAEDRAIFEGYPAAGISGIRATASATPIALPEDVRDYPEALAQATSALRLASVEGPYSLALSADVYTLVNETSNHGVPIRDHLQRLLVAGGDIVWAPAISGAFLLSTRGGDFELTIGQDVSIGYDSHDGDTVTLYFKESFTFLTYTPEAAVPFTVAG</sequence>
<dbReference type="EMBL" id="CP033972">
    <property type="protein sequence ID" value="AZG46463.1"/>
    <property type="molecule type" value="Genomic_DNA"/>
</dbReference>
<evidence type="ECO:0000256" key="1">
    <source>
        <dbReference type="ARBA" id="ARBA00033738"/>
    </source>
</evidence>
<evidence type="ECO:0000256" key="2">
    <source>
        <dbReference type="ARBA" id="ARBA00033743"/>
    </source>
</evidence>
<organism evidence="5 6">
    <name type="scientific">Gordonia insulae</name>
    <dbReference type="NCBI Taxonomy" id="2420509"/>
    <lineage>
        <taxon>Bacteria</taxon>
        <taxon>Bacillati</taxon>
        <taxon>Actinomycetota</taxon>
        <taxon>Actinomycetes</taxon>
        <taxon>Mycobacteriales</taxon>
        <taxon>Gordoniaceae</taxon>
        <taxon>Gordonia</taxon>
    </lineage>
</organism>
<keyword evidence="3" id="KW-1284">Encapsulin nanocompartment</keyword>
<reference evidence="5 6" key="1">
    <citation type="submission" date="2018-11" db="EMBL/GenBank/DDBJ databases">
        <title>Gordonia insulae sp. nov., isolated from an island soil.</title>
        <authorList>
            <person name="Kim Y.S."/>
            <person name="Kim S.B."/>
        </authorList>
    </citation>
    <scope>NUCLEOTIDE SEQUENCE [LARGE SCALE GENOMIC DNA]</scope>
    <source>
        <strain evidence="5 6">MMS17-SY073</strain>
    </source>
</reference>
<evidence type="ECO:0000256" key="3">
    <source>
        <dbReference type="ARBA" id="ARBA00033787"/>
    </source>
</evidence>
<dbReference type="GO" id="GO:0140737">
    <property type="term" value="C:encapsulin nanocompartment"/>
    <property type="evidence" value="ECO:0007669"/>
    <property type="project" value="UniProtKB-SubCell"/>
</dbReference>
<dbReference type="Gene3D" id="3.30.2320.10">
    <property type="entry name" value="hypothetical protein PF0899 domain"/>
    <property type="match status" value="1"/>
</dbReference>
<dbReference type="GO" id="GO:0016787">
    <property type="term" value="F:hydrolase activity"/>
    <property type="evidence" value="ECO:0007669"/>
    <property type="project" value="UniProtKB-KW"/>
</dbReference>
<evidence type="ECO:0000256" key="4">
    <source>
        <dbReference type="ARBA" id="ARBA00050023"/>
    </source>
</evidence>
<keyword evidence="5" id="KW-0378">Hydrolase</keyword>
<dbReference type="AlphaFoldDB" id="A0A3G8JNA3"/>
<comment type="similarity">
    <text evidence="2">Belongs to the encapsulin family. Family 1 subfamily.</text>
</comment>
<dbReference type="Proteomes" id="UP000271469">
    <property type="component" value="Chromosome"/>
</dbReference>
<dbReference type="InterPro" id="IPR007544">
    <property type="entry name" value="ENCAP"/>
</dbReference>
<gene>
    <name evidence="5" type="primary">lin</name>
    <name evidence="5" type="ORF">D7316_03064</name>
</gene>
<dbReference type="Gene3D" id="3.30.2400.30">
    <property type="match status" value="1"/>
</dbReference>
<dbReference type="NCBIfam" id="NF041155">
    <property type="entry name" value="encap_f1"/>
    <property type="match status" value="1"/>
</dbReference>
<dbReference type="PIRSF" id="PIRSF019254">
    <property type="entry name" value="CFP29"/>
    <property type="match status" value="1"/>
</dbReference>
<evidence type="ECO:0000313" key="6">
    <source>
        <dbReference type="Proteomes" id="UP000271469"/>
    </source>
</evidence>
<dbReference type="Pfam" id="PF04454">
    <property type="entry name" value="Linocin_M18"/>
    <property type="match status" value="1"/>
</dbReference>
<name>A0A3G8JNA3_9ACTN</name>
<dbReference type="InterPro" id="IPR051429">
    <property type="entry name" value="Encapsulin_nc"/>
</dbReference>
<dbReference type="OrthoDB" id="2922at2"/>
<keyword evidence="6" id="KW-1185">Reference proteome</keyword>
<dbReference type="PANTHER" id="PTHR37165">
    <property type="entry name" value="PEPTIDASE U56 FAMILY"/>
    <property type="match status" value="1"/>
</dbReference>
<dbReference type="KEGG" id="gom:D7316_03064"/>
<evidence type="ECO:0000313" key="5">
    <source>
        <dbReference type="EMBL" id="AZG46463.1"/>
    </source>
</evidence>
<proteinExistence type="inferred from homology"/>
<protein>
    <recommendedName>
        <fullName evidence="4">Type 1 encapsulin shell protein</fullName>
    </recommendedName>
</protein>
<comment type="subcellular location">
    <subcellularLocation>
        <location evidence="1">Encapsulin nanocompartment</location>
    </subcellularLocation>
</comment>
<dbReference type="RefSeq" id="WP_124708965.1">
    <property type="nucleotide sequence ID" value="NZ_CP033972.1"/>
</dbReference>
<dbReference type="PANTHER" id="PTHR37165:SF1">
    <property type="entry name" value="TYPE 1 ENCAPSULIN SHELL PROTEIN"/>
    <property type="match status" value="1"/>
</dbReference>
<accession>A0A3G8JNA3</accession>